<reference evidence="2 3" key="1">
    <citation type="submission" date="2015-11" db="EMBL/GenBank/DDBJ databases">
        <title>Sequence of Pedobacter ginsenosidimutans.</title>
        <authorList>
            <person name="Carson E."/>
            <person name="Keyser V."/>
            <person name="Newman J."/>
            <person name="Miller J."/>
        </authorList>
    </citation>
    <scope>NUCLEOTIDE SEQUENCE [LARGE SCALE GENOMIC DNA]</scope>
    <source>
        <strain evidence="2 3">KACC 14530</strain>
    </source>
</reference>
<feature type="domain" description="SusE outer membrane protein" evidence="1">
    <location>
        <begin position="9"/>
        <end position="114"/>
    </location>
</feature>
<sequence>MLSCKKEKVDNVSTSIVAANIVAPANNTLINLDPASNAVVSFEWNAASTANFTLAFYKVVFDKEGGDFTKPVYTGIPGKVGSENKLSLSHKEMNKIAYAAGIKELNSGKVIWRVIASNGVVSATSGSGILELKRPLGFAENPANIFITGAATEGGTDISKAQNFKKLSDGVFEIYTSLNPGTYKLVDKVTGTPLSFVIDAGMLKEGTEVTSLASTKTVYRINLDFNKSTAIFTEIQSVGLWFSGYNKIQTVLTYDAAGLWKATDVAIVWKTESWGKDERYKFRVTEKDPLGNVTVKNWGSVNKDNSRATATSPASYFFLKEVDNSQYDYTFKFAAESQKTDIEFRLQAAADYTHKVIFK</sequence>
<accession>A0A0T5VMF1</accession>
<name>A0A0T5VMF1_9SPHI</name>
<comment type="caution">
    <text evidence="2">The sequence shown here is derived from an EMBL/GenBank/DDBJ whole genome shotgun (WGS) entry which is preliminary data.</text>
</comment>
<evidence type="ECO:0000313" key="3">
    <source>
        <dbReference type="Proteomes" id="UP000051950"/>
    </source>
</evidence>
<protein>
    <recommendedName>
        <fullName evidence="1">SusE outer membrane protein domain-containing protein</fullName>
    </recommendedName>
</protein>
<dbReference type="Proteomes" id="UP000051950">
    <property type="component" value="Unassembled WGS sequence"/>
</dbReference>
<keyword evidence="3" id="KW-1185">Reference proteome</keyword>
<organism evidence="2 3">
    <name type="scientific">Pedobacter ginsenosidimutans</name>
    <dbReference type="NCBI Taxonomy" id="687842"/>
    <lineage>
        <taxon>Bacteria</taxon>
        <taxon>Pseudomonadati</taxon>
        <taxon>Bacteroidota</taxon>
        <taxon>Sphingobacteriia</taxon>
        <taxon>Sphingobacteriales</taxon>
        <taxon>Sphingobacteriaceae</taxon>
        <taxon>Pedobacter</taxon>
    </lineage>
</organism>
<proteinExistence type="predicted"/>
<dbReference type="InterPro" id="IPR025970">
    <property type="entry name" value="SusE"/>
</dbReference>
<dbReference type="AlphaFoldDB" id="A0A0T5VMF1"/>
<dbReference type="Pfam" id="PF14292">
    <property type="entry name" value="SusE"/>
    <property type="match status" value="1"/>
</dbReference>
<evidence type="ECO:0000259" key="1">
    <source>
        <dbReference type="Pfam" id="PF14292"/>
    </source>
</evidence>
<gene>
    <name evidence="2" type="ORF">ASU31_17200</name>
</gene>
<dbReference type="STRING" id="687842.ASU31_17200"/>
<evidence type="ECO:0000313" key="2">
    <source>
        <dbReference type="EMBL" id="KRT15048.1"/>
    </source>
</evidence>
<dbReference type="EMBL" id="LMZQ01000013">
    <property type="protein sequence ID" value="KRT15048.1"/>
    <property type="molecule type" value="Genomic_DNA"/>
</dbReference>